<name>A0AAD4R0D7_9BILA</name>
<dbReference type="AlphaFoldDB" id="A0AAD4R0D7"/>
<protein>
    <submittedName>
        <fullName evidence="1">Uncharacterized protein</fullName>
    </submittedName>
</protein>
<comment type="caution">
    <text evidence="1">The sequence shown here is derived from an EMBL/GenBank/DDBJ whole genome shotgun (WGS) entry which is preliminary data.</text>
</comment>
<evidence type="ECO:0000313" key="2">
    <source>
        <dbReference type="Proteomes" id="UP001201812"/>
    </source>
</evidence>
<evidence type="ECO:0000313" key="1">
    <source>
        <dbReference type="EMBL" id="KAI1713240.1"/>
    </source>
</evidence>
<proteinExistence type="predicted"/>
<organism evidence="1 2">
    <name type="scientific">Ditylenchus destructor</name>
    <dbReference type="NCBI Taxonomy" id="166010"/>
    <lineage>
        <taxon>Eukaryota</taxon>
        <taxon>Metazoa</taxon>
        <taxon>Ecdysozoa</taxon>
        <taxon>Nematoda</taxon>
        <taxon>Chromadorea</taxon>
        <taxon>Rhabditida</taxon>
        <taxon>Tylenchina</taxon>
        <taxon>Tylenchomorpha</taxon>
        <taxon>Sphaerularioidea</taxon>
        <taxon>Anguinidae</taxon>
        <taxon>Anguininae</taxon>
        <taxon>Ditylenchus</taxon>
    </lineage>
</organism>
<sequence length="169" mass="19084">MSVFFPLSISVFSKVNHCKSSDIDTCPFRFHQFSARKYDPSGFPFRSFVYPYHVAGTCPTETDPETAHVNRQNQTNVQALERGLVFDDKCDACDGIPTASRGEKLASSKYLCTFTLTKSLFAEPMCFSTKLEMLVLLLIRARNAGERHEGYLINSLMKEVQKVVKIILV</sequence>
<keyword evidence="2" id="KW-1185">Reference proteome</keyword>
<reference evidence="1" key="1">
    <citation type="submission" date="2022-01" db="EMBL/GenBank/DDBJ databases">
        <title>Genome Sequence Resource for Two Populations of Ditylenchus destructor, the Migratory Endoparasitic Phytonematode.</title>
        <authorList>
            <person name="Zhang H."/>
            <person name="Lin R."/>
            <person name="Xie B."/>
        </authorList>
    </citation>
    <scope>NUCLEOTIDE SEQUENCE</scope>
    <source>
        <strain evidence="1">BazhouSP</strain>
    </source>
</reference>
<dbReference type="Proteomes" id="UP001201812">
    <property type="component" value="Unassembled WGS sequence"/>
</dbReference>
<gene>
    <name evidence="1" type="ORF">DdX_09315</name>
</gene>
<accession>A0AAD4R0D7</accession>
<dbReference type="EMBL" id="JAKKPZ010000016">
    <property type="protein sequence ID" value="KAI1713240.1"/>
    <property type="molecule type" value="Genomic_DNA"/>
</dbReference>